<reference evidence="2 3" key="1">
    <citation type="submission" date="2024-10" db="EMBL/GenBank/DDBJ databases">
        <authorList>
            <person name="Deangelis K."/>
            <person name="Huntemann M."/>
            <person name="Clum A."/>
            <person name="Wang J."/>
            <person name="Palaniappan K."/>
            <person name="Ritter S."/>
            <person name="Chen I.-M."/>
            <person name="Stamatis D."/>
            <person name="Reddy T."/>
            <person name="O'Malley R."/>
            <person name="Daum C."/>
            <person name="Ng V."/>
            <person name="Ivanova N."/>
            <person name="Kyrpides N."/>
            <person name="Woyke T."/>
        </authorList>
    </citation>
    <scope>NUCLEOTIDE SEQUENCE [LARGE SCALE GENOMIC DNA]</scope>
    <source>
        <strain evidence="2 3">GAS97</strain>
    </source>
</reference>
<proteinExistence type="predicted"/>
<reference evidence="2 3" key="2">
    <citation type="submission" date="2024-11" db="EMBL/GenBank/DDBJ databases">
        <title>Using genomics to understand microbial adaptation to soil warming.</title>
        <authorList>
            <person name="Deangelis K.M. PhD."/>
        </authorList>
    </citation>
    <scope>NUCLEOTIDE SEQUENCE [LARGE SCALE GENOMIC DNA]</scope>
    <source>
        <strain evidence="2 3">GAS97</strain>
    </source>
</reference>
<feature type="region of interest" description="Disordered" evidence="1">
    <location>
        <begin position="58"/>
        <end position="81"/>
    </location>
</feature>
<dbReference type="RefSeq" id="WP_404659507.1">
    <property type="nucleotide sequence ID" value="NZ_JBIYEB010000015.1"/>
</dbReference>
<dbReference type="EMBL" id="JBIYDN010000015">
    <property type="protein sequence ID" value="MFK4444685.1"/>
    <property type="molecule type" value="Genomic_DNA"/>
</dbReference>
<comment type="caution">
    <text evidence="2">The sequence shown here is derived from an EMBL/GenBank/DDBJ whole genome shotgun (WGS) entry which is preliminary data.</text>
</comment>
<keyword evidence="3" id="KW-1185">Reference proteome</keyword>
<organism evidence="2 3">
    <name type="scientific">Caballeronia udeis</name>
    <dbReference type="NCBI Taxonomy" id="1232866"/>
    <lineage>
        <taxon>Bacteria</taxon>
        <taxon>Pseudomonadati</taxon>
        <taxon>Pseudomonadota</taxon>
        <taxon>Betaproteobacteria</taxon>
        <taxon>Burkholderiales</taxon>
        <taxon>Burkholderiaceae</taxon>
        <taxon>Caballeronia</taxon>
    </lineage>
</organism>
<name>A0ABW8MPT3_9BURK</name>
<evidence type="ECO:0008006" key="4">
    <source>
        <dbReference type="Google" id="ProtNLM"/>
    </source>
</evidence>
<dbReference type="Proteomes" id="UP001620514">
    <property type="component" value="Unassembled WGS sequence"/>
</dbReference>
<protein>
    <recommendedName>
        <fullName evidence="4">DUF4224 domain-containing protein</fullName>
    </recommendedName>
</protein>
<accession>A0ABW8MPT3</accession>
<evidence type="ECO:0000313" key="3">
    <source>
        <dbReference type="Proteomes" id="UP001620514"/>
    </source>
</evidence>
<sequence length="81" mass="9192">MSDRLMTAADLERVTGMKRFSNQVEWFRREFSVNVARCGDGSPIMTWATFEALNQKRAGLTSAPSKQERPPLRSSTLRSVK</sequence>
<evidence type="ECO:0000256" key="1">
    <source>
        <dbReference type="SAM" id="MobiDB-lite"/>
    </source>
</evidence>
<evidence type="ECO:0000313" key="2">
    <source>
        <dbReference type="EMBL" id="MFK4444685.1"/>
    </source>
</evidence>
<gene>
    <name evidence="2" type="ORF">ABH943_004707</name>
</gene>